<dbReference type="EMBL" id="DMZY01000184">
    <property type="protein sequence ID" value="HAV92769.1"/>
    <property type="molecule type" value="Genomic_DNA"/>
</dbReference>
<dbReference type="AlphaFoldDB" id="A0A350HB53"/>
<evidence type="ECO:0000256" key="7">
    <source>
        <dbReference type="ARBA" id="ARBA00022741"/>
    </source>
</evidence>
<keyword evidence="4 14" id="KW-0288">FMN</keyword>
<comment type="pathway">
    <text evidence="1 14">Cofactor biosynthesis; FAD biosynthesis; FAD from FMN: step 1/1.</text>
</comment>
<dbReference type="FunFam" id="3.40.50.620:FF:000021">
    <property type="entry name" value="Riboflavin biosynthesis protein"/>
    <property type="match status" value="1"/>
</dbReference>
<keyword evidence="8 14" id="KW-0418">Kinase</keyword>
<keyword evidence="9 14" id="KW-0274">FAD</keyword>
<dbReference type="GO" id="GO:0009398">
    <property type="term" value="P:FMN biosynthetic process"/>
    <property type="evidence" value="ECO:0007669"/>
    <property type="project" value="UniProtKB-UniRule"/>
</dbReference>
<dbReference type="NCBIfam" id="NF004162">
    <property type="entry name" value="PRK05627.1-5"/>
    <property type="match status" value="1"/>
</dbReference>
<evidence type="ECO:0000256" key="8">
    <source>
        <dbReference type="ARBA" id="ARBA00022777"/>
    </source>
</evidence>
<comment type="catalytic activity">
    <reaction evidence="13 14">
        <text>FMN + ATP + H(+) = FAD + diphosphate</text>
        <dbReference type="Rhea" id="RHEA:17237"/>
        <dbReference type="ChEBI" id="CHEBI:15378"/>
        <dbReference type="ChEBI" id="CHEBI:30616"/>
        <dbReference type="ChEBI" id="CHEBI:33019"/>
        <dbReference type="ChEBI" id="CHEBI:57692"/>
        <dbReference type="ChEBI" id="CHEBI:58210"/>
        <dbReference type="EC" id="2.7.7.2"/>
    </reaction>
</comment>
<evidence type="ECO:0000256" key="10">
    <source>
        <dbReference type="ARBA" id="ARBA00022840"/>
    </source>
</evidence>
<dbReference type="EC" id="2.7.7.2" evidence="14"/>
<comment type="catalytic activity">
    <reaction evidence="12 14">
        <text>riboflavin + ATP = FMN + ADP + H(+)</text>
        <dbReference type="Rhea" id="RHEA:14357"/>
        <dbReference type="ChEBI" id="CHEBI:15378"/>
        <dbReference type="ChEBI" id="CHEBI:30616"/>
        <dbReference type="ChEBI" id="CHEBI:57986"/>
        <dbReference type="ChEBI" id="CHEBI:58210"/>
        <dbReference type="ChEBI" id="CHEBI:456216"/>
        <dbReference type="EC" id="2.7.1.26"/>
    </reaction>
</comment>
<dbReference type="InterPro" id="IPR015864">
    <property type="entry name" value="FAD_synthase"/>
</dbReference>
<dbReference type="Gene3D" id="3.40.50.620">
    <property type="entry name" value="HUPs"/>
    <property type="match status" value="1"/>
</dbReference>
<dbReference type="GO" id="GO:0005524">
    <property type="term" value="F:ATP binding"/>
    <property type="evidence" value="ECO:0007669"/>
    <property type="project" value="UniProtKB-UniRule"/>
</dbReference>
<keyword evidence="3 14" id="KW-0285">Flavoprotein</keyword>
<dbReference type="FunFam" id="2.40.30.30:FF:000003">
    <property type="entry name" value="Riboflavin biosynthesis protein"/>
    <property type="match status" value="1"/>
</dbReference>
<evidence type="ECO:0000256" key="4">
    <source>
        <dbReference type="ARBA" id="ARBA00022643"/>
    </source>
</evidence>
<evidence type="ECO:0000256" key="14">
    <source>
        <dbReference type="PIRNR" id="PIRNR004491"/>
    </source>
</evidence>
<evidence type="ECO:0000256" key="6">
    <source>
        <dbReference type="ARBA" id="ARBA00022695"/>
    </source>
</evidence>
<evidence type="ECO:0000259" key="15">
    <source>
        <dbReference type="SMART" id="SM00904"/>
    </source>
</evidence>
<evidence type="ECO:0000256" key="9">
    <source>
        <dbReference type="ARBA" id="ARBA00022827"/>
    </source>
</evidence>
<dbReference type="InterPro" id="IPR023465">
    <property type="entry name" value="Riboflavin_kinase_dom_sf"/>
</dbReference>
<comment type="caution">
    <text evidence="16">The sequence shown here is derived from an EMBL/GenBank/DDBJ whole genome shotgun (WGS) entry which is preliminary data.</text>
</comment>
<dbReference type="UniPathway" id="UPA00277">
    <property type="reaction ID" value="UER00407"/>
</dbReference>
<dbReference type="Proteomes" id="UP000264062">
    <property type="component" value="Unassembled WGS sequence"/>
</dbReference>
<dbReference type="CDD" id="cd02064">
    <property type="entry name" value="FAD_synthetase_N"/>
    <property type="match status" value="1"/>
</dbReference>
<dbReference type="PANTHER" id="PTHR22749:SF6">
    <property type="entry name" value="RIBOFLAVIN KINASE"/>
    <property type="match status" value="1"/>
</dbReference>
<evidence type="ECO:0000256" key="13">
    <source>
        <dbReference type="ARBA" id="ARBA00049494"/>
    </source>
</evidence>
<protein>
    <recommendedName>
        <fullName evidence="14">Riboflavin biosynthesis protein</fullName>
    </recommendedName>
    <domain>
        <recommendedName>
            <fullName evidence="14">Riboflavin kinase</fullName>
            <ecNumber evidence="14">2.7.1.26</ecNumber>
        </recommendedName>
        <alternativeName>
            <fullName evidence="14">Flavokinase</fullName>
        </alternativeName>
    </domain>
    <domain>
        <recommendedName>
            <fullName evidence="14">FMN adenylyltransferase</fullName>
            <ecNumber evidence="14">2.7.7.2</ecNumber>
        </recommendedName>
        <alternativeName>
            <fullName evidence="14">FAD pyrophosphorylase</fullName>
        </alternativeName>
        <alternativeName>
            <fullName evidence="14">FAD synthase</fullName>
        </alternativeName>
    </domain>
</protein>
<keyword evidence="7 14" id="KW-0547">Nucleotide-binding</keyword>
<evidence type="ECO:0000256" key="11">
    <source>
        <dbReference type="ARBA" id="ARBA00023268"/>
    </source>
</evidence>
<evidence type="ECO:0000256" key="2">
    <source>
        <dbReference type="ARBA" id="ARBA00005201"/>
    </source>
</evidence>
<keyword evidence="10 14" id="KW-0067">ATP-binding</keyword>
<dbReference type="GO" id="GO:0003919">
    <property type="term" value="F:FMN adenylyltransferase activity"/>
    <property type="evidence" value="ECO:0007669"/>
    <property type="project" value="UniProtKB-UniRule"/>
</dbReference>
<evidence type="ECO:0000256" key="5">
    <source>
        <dbReference type="ARBA" id="ARBA00022679"/>
    </source>
</evidence>
<reference evidence="16 17" key="1">
    <citation type="journal article" date="2018" name="Nat. Biotechnol.">
        <title>A standardized bacterial taxonomy based on genome phylogeny substantially revises the tree of life.</title>
        <authorList>
            <person name="Parks D.H."/>
            <person name="Chuvochina M."/>
            <person name="Waite D.W."/>
            <person name="Rinke C."/>
            <person name="Skarshewski A."/>
            <person name="Chaumeil P.A."/>
            <person name="Hugenholtz P."/>
        </authorList>
    </citation>
    <scope>NUCLEOTIDE SEQUENCE [LARGE SCALE GENOMIC DNA]</scope>
    <source>
        <strain evidence="16">UBA9956</strain>
    </source>
</reference>
<comment type="pathway">
    <text evidence="2 14">Cofactor biosynthesis; FMN biosynthesis; FMN from riboflavin (ATP route): step 1/1.</text>
</comment>
<dbReference type="NCBIfam" id="TIGR00083">
    <property type="entry name" value="ribF"/>
    <property type="match status" value="1"/>
</dbReference>
<dbReference type="Gene3D" id="2.40.30.30">
    <property type="entry name" value="Riboflavin kinase-like"/>
    <property type="match status" value="1"/>
</dbReference>
<dbReference type="InterPro" id="IPR002606">
    <property type="entry name" value="Riboflavin_kinase_bac"/>
</dbReference>
<keyword evidence="6 14" id="KW-0548">Nucleotidyltransferase</keyword>
<dbReference type="GO" id="GO:0009231">
    <property type="term" value="P:riboflavin biosynthetic process"/>
    <property type="evidence" value="ECO:0007669"/>
    <property type="project" value="InterPro"/>
</dbReference>
<dbReference type="SUPFAM" id="SSF82114">
    <property type="entry name" value="Riboflavin kinase-like"/>
    <property type="match status" value="1"/>
</dbReference>
<feature type="domain" description="Riboflavin kinase" evidence="15">
    <location>
        <begin position="184"/>
        <end position="308"/>
    </location>
</feature>
<dbReference type="GO" id="GO:0006747">
    <property type="term" value="P:FAD biosynthetic process"/>
    <property type="evidence" value="ECO:0007669"/>
    <property type="project" value="UniProtKB-UniRule"/>
</dbReference>
<dbReference type="InterPro" id="IPR015865">
    <property type="entry name" value="Riboflavin_kinase_bac/euk"/>
</dbReference>
<dbReference type="Pfam" id="PF01687">
    <property type="entry name" value="Flavokinase"/>
    <property type="match status" value="1"/>
</dbReference>
<dbReference type="PANTHER" id="PTHR22749">
    <property type="entry name" value="RIBOFLAVIN KINASE/FMN ADENYLYLTRANSFERASE"/>
    <property type="match status" value="1"/>
</dbReference>
<evidence type="ECO:0000313" key="17">
    <source>
        <dbReference type="Proteomes" id="UP000264062"/>
    </source>
</evidence>
<evidence type="ECO:0000313" key="16">
    <source>
        <dbReference type="EMBL" id="HAV92769.1"/>
    </source>
</evidence>
<evidence type="ECO:0000256" key="1">
    <source>
        <dbReference type="ARBA" id="ARBA00004726"/>
    </source>
</evidence>
<dbReference type="PIRSF" id="PIRSF004491">
    <property type="entry name" value="FAD_Synth"/>
    <property type="match status" value="1"/>
</dbReference>
<dbReference type="SUPFAM" id="SSF52374">
    <property type="entry name" value="Nucleotidylyl transferase"/>
    <property type="match status" value="1"/>
</dbReference>
<evidence type="ECO:0000256" key="12">
    <source>
        <dbReference type="ARBA" id="ARBA00047880"/>
    </source>
</evidence>
<dbReference type="GO" id="GO:0008531">
    <property type="term" value="F:riboflavin kinase activity"/>
    <property type="evidence" value="ECO:0007669"/>
    <property type="project" value="UniProtKB-UniRule"/>
</dbReference>
<dbReference type="InterPro" id="IPR014729">
    <property type="entry name" value="Rossmann-like_a/b/a_fold"/>
</dbReference>
<gene>
    <name evidence="16" type="ORF">DCW38_06275</name>
</gene>
<comment type="similarity">
    <text evidence="14">Belongs to the ribF family.</text>
</comment>
<proteinExistence type="inferred from homology"/>
<dbReference type="InterPro" id="IPR023468">
    <property type="entry name" value="Riboflavin_kinase"/>
</dbReference>
<dbReference type="UniPathway" id="UPA00276">
    <property type="reaction ID" value="UER00406"/>
</dbReference>
<dbReference type="Pfam" id="PF06574">
    <property type="entry name" value="FAD_syn"/>
    <property type="match status" value="1"/>
</dbReference>
<sequence>MNIYYGLDSFKKLKKNLTITIGSFDGLHRGHLKVLERLSLEAKEASSDTCVITFEPHPRMLLSDATENFLLSTLQEKMYLMEESGFVDNILAIPFDKSFSLISSTDFIESVILKNTTPSAIIVGYDTHFGRNRMGDVTLLNNILRNYKTKISIVEPEMIDGQVVSSSLIRKHIRFGEVSLANDLLGYKYFLQGHVVRGEGRGALLGFPTANIEFTDRIKILPQNGVYAVSVIYDKKEDRGMMNIGKRPTFNESLSMEVHLIDFNDNLYNKMLKISFIKRLRDEVKFGSSDELIEQLKKDKEKIKNLKEALWH</sequence>
<organism evidence="16 17">
    <name type="scientific">candidate division WOR-3 bacterium</name>
    <dbReference type="NCBI Taxonomy" id="2052148"/>
    <lineage>
        <taxon>Bacteria</taxon>
        <taxon>Bacteria division WOR-3</taxon>
    </lineage>
</organism>
<name>A0A350HB53_UNCW3</name>
<accession>A0A350HB53</accession>
<evidence type="ECO:0000256" key="3">
    <source>
        <dbReference type="ARBA" id="ARBA00022630"/>
    </source>
</evidence>
<keyword evidence="11" id="KW-0511">Multifunctional enzyme</keyword>
<dbReference type="EC" id="2.7.1.26" evidence="14"/>
<dbReference type="SMART" id="SM00904">
    <property type="entry name" value="Flavokinase"/>
    <property type="match status" value="1"/>
</dbReference>
<keyword evidence="5 14" id="KW-0808">Transferase</keyword>